<dbReference type="Proteomes" id="UP000308600">
    <property type="component" value="Unassembled WGS sequence"/>
</dbReference>
<evidence type="ECO:0000313" key="1">
    <source>
        <dbReference type="EMBL" id="TFK58350.1"/>
    </source>
</evidence>
<sequence>MAIIPDGHQIPATHSAASTMSSTSSKKCKVAEVLSTSEDEGSGTPTIVDSESEDGPLPSPARSDKMEVTPPSTRGRSRRSTGRNAVSLSPVGNHIIYLTVYPASRKHQRRHDEDPALEQESHLEGLSGEAYRAKHHIMVVEIPTKRGRGRPPKSTVNTTSTKPSTASKRSKAKGKAKQVEVKMPSLPEPTPSASTSSSGRTSSNPDEDEEFFTEDQALHTIAPPVFSTPLPLSLAPPALPAAILPAITPASIPVVAQVLTGV</sequence>
<organism evidence="1 2">
    <name type="scientific">Pluteus cervinus</name>
    <dbReference type="NCBI Taxonomy" id="181527"/>
    <lineage>
        <taxon>Eukaryota</taxon>
        <taxon>Fungi</taxon>
        <taxon>Dikarya</taxon>
        <taxon>Basidiomycota</taxon>
        <taxon>Agaricomycotina</taxon>
        <taxon>Agaricomycetes</taxon>
        <taxon>Agaricomycetidae</taxon>
        <taxon>Agaricales</taxon>
        <taxon>Pluteineae</taxon>
        <taxon>Pluteaceae</taxon>
        <taxon>Pluteus</taxon>
    </lineage>
</organism>
<protein>
    <submittedName>
        <fullName evidence="1">Uncharacterized protein</fullName>
    </submittedName>
</protein>
<reference evidence="1 2" key="1">
    <citation type="journal article" date="2019" name="Nat. Ecol. Evol.">
        <title>Megaphylogeny resolves global patterns of mushroom evolution.</title>
        <authorList>
            <person name="Varga T."/>
            <person name="Krizsan K."/>
            <person name="Foldi C."/>
            <person name="Dima B."/>
            <person name="Sanchez-Garcia M."/>
            <person name="Sanchez-Ramirez S."/>
            <person name="Szollosi G.J."/>
            <person name="Szarkandi J.G."/>
            <person name="Papp V."/>
            <person name="Albert L."/>
            <person name="Andreopoulos W."/>
            <person name="Angelini C."/>
            <person name="Antonin V."/>
            <person name="Barry K.W."/>
            <person name="Bougher N.L."/>
            <person name="Buchanan P."/>
            <person name="Buyck B."/>
            <person name="Bense V."/>
            <person name="Catcheside P."/>
            <person name="Chovatia M."/>
            <person name="Cooper J."/>
            <person name="Damon W."/>
            <person name="Desjardin D."/>
            <person name="Finy P."/>
            <person name="Geml J."/>
            <person name="Haridas S."/>
            <person name="Hughes K."/>
            <person name="Justo A."/>
            <person name="Karasinski D."/>
            <person name="Kautmanova I."/>
            <person name="Kiss B."/>
            <person name="Kocsube S."/>
            <person name="Kotiranta H."/>
            <person name="LaButti K.M."/>
            <person name="Lechner B.E."/>
            <person name="Liimatainen K."/>
            <person name="Lipzen A."/>
            <person name="Lukacs Z."/>
            <person name="Mihaltcheva S."/>
            <person name="Morgado L.N."/>
            <person name="Niskanen T."/>
            <person name="Noordeloos M.E."/>
            <person name="Ohm R.A."/>
            <person name="Ortiz-Santana B."/>
            <person name="Ovrebo C."/>
            <person name="Racz N."/>
            <person name="Riley R."/>
            <person name="Savchenko A."/>
            <person name="Shiryaev A."/>
            <person name="Soop K."/>
            <person name="Spirin V."/>
            <person name="Szebenyi C."/>
            <person name="Tomsovsky M."/>
            <person name="Tulloss R.E."/>
            <person name="Uehling J."/>
            <person name="Grigoriev I.V."/>
            <person name="Vagvolgyi C."/>
            <person name="Papp T."/>
            <person name="Martin F.M."/>
            <person name="Miettinen O."/>
            <person name="Hibbett D.S."/>
            <person name="Nagy L.G."/>
        </authorList>
    </citation>
    <scope>NUCLEOTIDE SEQUENCE [LARGE SCALE GENOMIC DNA]</scope>
    <source>
        <strain evidence="1 2">NL-1719</strain>
    </source>
</reference>
<accession>A0ACD2ZY19</accession>
<gene>
    <name evidence="1" type="ORF">BDN72DRAFT_866006</name>
</gene>
<dbReference type="EMBL" id="ML209424">
    <property type="protein sequence ID" value="TFK58350.1"/>
    <property type="molecule type" value="Genomic_DNA"/>
</dbReference>
<proteinExistence type="predicted"/>
<evidence type="ECO:0000313" key="2">
    <source>
        <dbReference type="Proteomes" id="UP000308600"/>
    </source>
</evidence>
<keyword evidence="2" id="KW-1185">Reference proteome</keyword>
<name>A0ACD2ZY19_9AGAR</name>